<accession>A0A3Q4ARX5</accession>
<evidence type="ECO:0000313" key="1">
    <source>
        <dbReference type="Ensembl" id="ENSMMOP00000007280.1"/>
    </source>
</evidence>
<reference evidence="1" key="2">
    <citation type="submission" date="2025-09" db="UniProtKB">
        <authorList>
            <consortium name="Ensembl"/>
        </authorList>
    </citation>
    <scope>IDENTIFICATION</scope>
</reference>
<dbReference type="Pfam" id="PF13489">
    <property type="entry name" value="Methyltransf_23"/>
    <property type="match status" value="1"/>
</dbReference>
<protein>
    <recommendedName>
        <fullName evidence="3">Histamine N-methyltransferase</fullName>
    </recommendedName>
</protein>
<evidence type="ECO:0000313" key="2">
    <source>
        <dbReference type="Proteomes" id="UP000261620"/>
    </source>
</evidence>
<dbReference type="SUPFAM" id="SSF53335">
    <property type="entry name" value="S-adenosyl-L-methionine-dependent methyltransferases"/>
    <property type="match status" value="1"/>
</dbReference>
<proteinExistence type="predicted"/>
<dbReference type="OMA" id="LMIIVEM"/>
<evidence type="ECO:0008006" key="3">
    <source>
        <dbReference type="Google" id="ProtNLM"/>
    </source>
</evidence>
<name>A0A3Q4ARX5_MOLML</name>
<dbReference type="Ensembl" id="ENSMMOT00000007416.1">
    <property type="protein sequence ID" value="ENSMMOP00000007280.1"/>
    <property type="gene ID" value="ENSMMOG00000005654.1"/>
</dbReference>
<dbReference type="Proteomes" id="UP000261620">
    <property type="component" value="Unplaced"/>
</dbReference>
<keyword evidence="2" id="KW-1185">Reference proteome</keyword>
<dbReference type="AlphaFoldDB" id="A0A3Q4ARX5"/>
<organism evidence="1 2">
    <name type="scientific">Mola mola</name>
    <name type="common">Ocean sunfish</name>
    <name type="synonym">Tetraodon mola</name>
    <dbReference type="NCBI Taxonomy" id="94237"/>
    <lineage>
        <taxon>Eukaryota</taxon>
        <taxon>Metazoa</taxon>
        <taxon>Chordata</taxon>
        <taxon>Craniata</taxon>
        <taxon>Vertebrata</taxon>
        <taxon>Euteleostomi</taxon>
        <taxon>Actinopterygii</taxon>
        <taxon>Neopterygii</taxon>
        <taxon>Teleostei</taxon>
        <taxon>Neoteleostei</taxon>
        <taxon>Acanthomorphata</taxon>
        <taxon>Eupercaria</taxon>
        <taxon>Tetraodontiformes</taxon>
        <taxon>Molidae</taxon>
        <taxon>Mola</taxon>
    </lineage>
</organism>
<sequence length="239" mass="28095">MDTLKTCYENETVEGLQFYLEHTNEHSAILQCVQDVLTGEFQRFKKRVQHCSLSNYTKFTIPFTWHIMKSEDYMKQVQAKGNMKKFDFIHMIQMIYYVDNLTNTIKFYHSLLKDNGRLMIIVEMSNSGWTTLWNTYKEELVDNVKDYNSEMVTASLKSLGLKYEEHVITNSFDITECFNPSSQTGKRVLNFLTERENFYESFTPDIRADMLDLLRNKCSIEKDGKIVFNSNLSCLLVHA</sequence>
<dbReference type="InterPro" id="IPR029063">
    <property type="entry name" value="SAM-dependent_MTases_sf"/>
</dbReference>
<dbReference type="STRING" id="94237.ENSMMOP00000007280"/>
<reference evidence="1" key="1">
    <citation type="submission" date="2025-08" db="UniProtKB">
        <authorList>
            <consortium name="Ensembl"/>
        </authorList>
    </citation>
    <scope>IDENTIFICATION</scope>
</reference>
<dbReference type="Gene3D" id="3.40.50.150">
    <property type="entry name" value="Vaccinia Virus protein VP39"/>
    <property type="match status" value="1"/>
</dbReference>